<feature type="region of interest" description="Disordered" evidence="1">
    <location>
        <begin position="100"/>
        <end position="137"/>
    </location>
</feature>
<dbReference type="RefSeq" id="WP_239132086.1">
    <property type="nucleotide sequence ID" value="NZ_BAAATX010000004.1"/>
</dbReference>
<organism evidence="3 4">
    <name type="scientific">Paractinoplanes durhamensis</name>
    <dbReference type="NCBI Taxonomy" id="113563"/>
    <lineage>
        <taxon>Bacteria</taxon>
        <taxon>Bacillati</taxon>
        <taxon>Actinomycetota</taxon>
        <taxon>Actinomycetes</taxon>
        <taxon>Micromonosporales</taxon>
        <taxon>Micromonosporaceae</taxon>
        <taxon>Paractinoplanes</taxon>
    </lineage>
</organism>
<feature type="signal peptide" evidence="2">
    <location>
        <begin position="1"/>
        <end position="22"/>
    </location>
</feature>
<protein>
    <submittedName>
        <fullName evidence="3">Uncharacterized protein</fullName>
    </submittedName>
</protein>
<dbReference type="EMBL" id="BOML01000005">
    <property type="protein sequence ID" value="GID99199.1"/>
    <property type="molecule type" value="Genomic_DNA"/>
</dbReference>
<evidence type="ECO:0000256" key="1">
    <source>
        <dbReference type="SAM" id="MobiDB-lite"/>
    </source>
</evidence>
<reference evidence="3 4" key="1">
    <citation type="submission" date="2021-01" db="EMBL/GenBank/DDBJ databases">
        <title>Whole genome shotgun sequence of Actinoplanes durhamensis NBRC 14914.</title>
        <authorList>
            <person name="Komaki H."/>
            <person name="Tamura T."/>
        </authorList>
    </citation>
    <scope>NUCLEOTIDE SEQUENCE [LARGE SCALE GENOMIC DNA]</scope>
    <source>
        <strain evidence="3 4">NBRC 14914</strain>
    </source>
</reference>
<feature type="compositionally biased region" description="Low complexity" evidence="1">
    <location>
        <begin position="124"/>
        <end position="137"/>
    </location>
</feature>
<keyword evidence="2" id="KW-0732">Signal</keyword>
<proteinExistence type="predicted"/>
<feature type="chain" id="PRO_5047086322" evidence="2">
    <location>
        <begin position="23"/>
        <end position="137"/>
    </location>
</feature>
<evidence type="ECO:0000313" key="3">
    <source>
        <dbReference type="EMBL" id="GID99199.1"/>
    </source>
</evidence>
<keyword evidence="4" id="KW-1185">Reference proteome</keyword>
<dbReference type="PROSITE" id="PS51257">
    <property type="entry name" value="PROKAR_LIPOPROTEIN"/>
    <property type="match status" value="1"/>
</dbReference>
<accession>A0ABQ3YNR2</accession>
<evidence type="ECO:0000256" key="2">
    <source>
        <dbReference type="SAM" id="SignalP"/>
    </source>
</evidence>
<sequence length="137" mass="14188">MTSRSVSLTSTFMLLAAGGAAACDSGNRYQDEGFYCADQNGVIVDEDYCDDDHYHSSGGIYPYYIWHSPSYGRGYSVGSRLPSGGTKFAYNDKASRSAFGLPSSGKIGNGTVKTSVVGKGGSGTSKSSGKSSSKSGS</sequence>
<evidence type="ECO:0000313" key="4">
    <source>
        <dbReference type="Proteomes" id="UP000637628"/>
    </source>
</evidence>
<comment type="caution">
    <text evidence="3">The sequence shown here is derived from an EMBL/GenBank/DDBJ whole genome shotgun (WGS) entry which is preliminary data.</text>
</comment>
<name>A0ABQ3YNR2_9ACTN</name>
<dbReference type="Proteomes" id="UP000637628">
    <property type="component" value="Unassembled WGS sequence"/>
</dbReference>
<gene>
    <name evidence="3" type="ORF">Adu01nite_05500</name>
</gene>